<proteinExistence type="predicted"/>
<dbReference type="AlphaFoldDB" id="S9TDW5"/>
<protein>
    <submittedName>
        <fullName evidence="1">Uncharacterized protein</fullName>
    </submittedName>
</protein>
<dbReference type="Proteomes" id="UP000015354">
    <property type="component" value="Unassembled WGS sequence"/>
</dbReference>
<evidence type="ECO:0000313" key="2">
    <source>
        <dbReference type="Proteomes" id="UP000015354"/>
    </source>
</evidence>
<accession>S9TDW5</accession>
<name>S9TDW5_9TRYP</name>
<organism evidence="1 2">
    <name type="scientific">Strigomonas culicis</name>
    <dbReference type="NCBI Taxonomy" id="28005"/>
    <lineage>
        <taxon>Eukaryota</taxon>
        <taxon>Discoba</taxon>
        <taxon>Euglenozoa</taxon>
        <taxon>Kinetoplastea</taxon>
        <taxon>Metakinetoplastina</taxon>
        <taxon>Trypanosomatida</taxon>
        <taxon>Trypanosomatidae</taxon>
        <taxon>Strigomonadinae</taxon>
        <taxon>Strigomonas</taxon>
    </lineage>
</organism>
<keyword evidence="2" id="KW-1185">Reference proteome</keyword>
<evidence type="ECO:0000313" key="1">
    <source>
        <dbReference type="EMBL" id="EPY16222.1"/>
    </source>
</evidence>
<dbReference type="EMBL" id="ATMH01011432">
    <property type="protein sequence ID" value="EPY16222.1"/>
    <property type="molecule type" value="Genomic_DNA"/>
</dbReference>
<reference evidence="1 2" key="1">
    <citation type="journal article" date="2013" name="PLoS ONE">
        <title>Predicting the Proteins of Angomonas deanei, Strigomonas culicis and Their Respective Endosymbionts Reveals New Aspects of the Trypanosomatidae Family.</title>
        <authorList>
            <person name="Motta M.C."/>
            <person name="Martins A.C."/>
            <person name="de Souza S.S."/>
            <person name="Catta-Preta C.M."/>
            <person name="Silva R."/>
            <person name="Klein C.C."/>
            <person name="de Almeida L.G."/>
            <person name="de Lima Cunha O."/>
            <person name="Ciapina L.P."/>
            <person name="Brocchi M."/>
            <person name="Colabardini A.C."/>
            <person name="de Araujo Lima B."/>
            <person name="Machado C.R."/>
            <person name="de Almeida Soares C.M."/>
            <person name="Probst C.M."/>
            <person name="de Menezes C.B."/>
            <person name="Thompson C.E."/>
            <person name="Bartholomeu D.C."/>
            <person name="Gradia D.F."/>
            <person name="Pavoni D.P."/>
            <person name="Grisard E.C."/>
            <person name="Fantinatti-Garboggini F."/>
            <person name="Marchini F.K."/>
            <person name="Rodrigues-Luiz G.F."/>
            <person name="Wagner G."/>
            <person name="Goldman G.H."/>
            <person name="Fietto J.L."/>
            <person name="Elias M.C."/>
            <person name="Goldman M.H."/>
            <person name="Sagot M.F."/>
            <person name="Pereira M."/>
            <person name="Stoco P.H."/>
            <person name="de Mendonca-Neto R.P."/>
            <person name="Teixeira S.M."/>
            <person name="Maciel T.E."/>
            <person name="de Oliveira Mendes T.A."/>
            <person name="Urmenyi T.P."/>
            <person name="de Souza W."/>
            <person name="Schenkman S."/>
            <person name="de Vasconcelos A.T."/>
        </authorList>
    </citation>
    <scope>NUCLEOTIDE SEQUENCE [LARGE SCALE GENOMIC DNA]</scope>
</reference>
<comment type="caution">
    <text evidence="1">The sequence shown here is derived from an EMBL/GenBank/DDBJ whole genome shotgun (WGS) entry which is preliminary data.</text>
</comment>
<gene>
    <name evidence="1" type="ORF">STCU_11466</name>
</gene>
<sequence length="296" mass="30832">MNAAVLGEGLDDGHVQDLAAYVVLRYDERVARGDAVARSLRGVEEATRAHLSALHARVLAAAAGGDAASPLAALLGRVRDAEPAARDSPRDGAALQQQQWAALQRCIAFATFPHCTSVRALDAATVEVAHDREVHRVCTAARVGHEGCLAASLFASFFTEATARAPVGALVPPLALVGCVSYPPLDAEPAARVAQPAEGVPHLLLLRDGTVPLLVAPSPPAAAQEQGAQTPCDQPETIRLLLALHQEAELHGAHGIPLPSDLCALLNALAMCSDYVCHVDGQGLLDGRRNDAETSP</sequence>